<dbReference type="InterPro" id="IPR000719">
    <property type="entry name" value="Prot_kinase_dom"/>
</dbReference>
<dbReference type="Proteomes" id="UP000266861">
    <property type="component" value="Unassembled WGS sequence"/>
</dbReference>
<sequence length="244" mass="28121">MSSPTKKKSSDEICPYPECNQENTIWDWVIENQQWQRYFDVKDGEDEDEVGVEVALKNDNSLSLENINWLCFNSISWNCTRARNTLIYDDVPERKNIFGVLPNIAPEVLSGDEEYKKAADVYSYGIIAYELVTGFPPYPDMPHDKDLAMKICNGLRPKITFRIPKLIATIMREGKNKGLEIGIQIKKDEEFSANQELTNTTTTITTTPLNYQTHPQSIYTGRLLNFSTFQNPRIKKILKRNLKN</sequence>
<dbReference type="STRING" id="1348612.A0A397J006"/>
<dbReference type="AlphaFoldDB" id="A0A397J006"/>
<accession>A0A397J006</accession>
<dbReference type="GO" id="GO:0005524">
    <property type="term" value="F:ATP binding"/>
    <property type="evidence" value="ECO:0007669"/>
    <property type="project" value="InterPro"/>
</dbReference>
<organism evidence="2 3">
    <name type="scientific">Diversispora epigaea</name>
    <dbReference type="NCBI Taxonomy" id="1348612"/>
    <lineage>
        <taxon>Eukaryota</taxon>
        <taxon>Fungi</taxon>
        <taxon>Fungi incertae sedis</taxon>
        <taxon>Mucoromycota</taxon>
        <taxon>Glomeromycotina</taxon>
        <taxon>Glomeromycetes</taxon>
        <taxon>Diversisporales</taxon>
        <taxon>Diversisporaceae</taxon>
        <taxon>Diversispora</taxon>
    </lineage>
</organism>
<dbReference type="GO" id="GO:0004672">
    <property type="term" value="F:protein kinase activity"/>
    <property type="evidence" value="ECO:0007669"/>
    <property type="project" value="InterPro"/>
</dbReference>
<dbReference type="PROSITE" id="PS50011">
    <property type="entry name" value="PROTEIN_KINASE_DOM"/>
    <property type="match status" value="1"/>
</dbReference>
<dbReference type="OrthoDB" id="4062651at2759"/>
<comment type="caution">
    <text evidence="2">The sequence shown here is derived from an EMBL/GenBank/DDBJ whole genome shotgun (WGS) entry which is preliminary data.</text>
</comment>
<name>A0A397J006_9GLOM</name>
<proteinExistence type="predicted"/>
<dbReference type="InterPro" id="IPR011009">
    <property type="entry name" value="Kinase-like_dom_sf"/>
</dbReference>
<gene>
    <name evidence="2" type="ORF">Glove_139g399</name>
</gene>
<reference evidence="2 3" key="1">
    <citation type="submission" date="2018-08" db="EMBL/GenBank/DDBJ databases">
        <title>Genome and evolution of the arbuscular mycorrhizal fungus Diversispora epigaea (formerly Glomus versiforme) and its bacterial endosymbionts.</title>
        <authorList>
            <person name="Sun X."/>
            <person name="Fei Z."/>
            <person name="Harrison M."/>
        </authorList>
    </citation>
    <scope>NUCLEOTIDE SEQUENCE [LARGE SCALE GENOMIC DNA]</scope>
    <source>
        <strain evidence="2 3">IT104</strain>
    </source>
</reference>
<keyword evidence="3" id="KW-1185">Reference proteome</keyword>
<dbReference type="Gene3D" id="1.10.510.10">
    <property type="entry name" value="Transferase(Phosphotransferase) domain 1"/>
    <property type="match status" value="1"/>
</dbReference>
<protein>
    <recommendedName>
        <fullName evidence="1">Protein kinase domain-containing protein</fullName>
    </recommendedName>
</protein>
<dbReference type="InterPro" id="IPR001245">
    <property type="entry name" value="Ser-Thr/Tyr_kinase_cat_dom"/>
</dbReference>
<dbReference type="Pfam" id="PF07714">
    <property type="entry name" value="PK_Tyr_Ser-Thr"/>
    <property type="match status" value="1"/>
</dbReference>
<dbReference type="EMBL" id="PQFF01000130">
    <property type="protein sequence ID" value="RHZ80008.1"/>
    <property type="molecule type" value="Genomic_DNA"/>
</dbReference>
<evidence type="ECO:0000259" key="1">
    <source>
        <dbReference type="PROSITE" id="PS50011"/>
    </source>
</evidence>
<feature type="domain" description="Protein kinase" evidence="1">
    <location>
        <begin position="1"/>
        <end position="244"/>
    </location>
</feature>
<evidence type="ECO:0000313" key="2">
    <source>
        <dbReference type="EMBL" id="RHZ80008.1"/>
    </source>
</evidence>
<dbReference type="SUPFAM" id="SSF56112">
    <property type="entry name" value="Protein kinase-like (PK-like)"/>
    <property type="match status" value="1"/>
</dbReference>
<evidence type="ECO:0000313" key="3">
    <source>
        <dbReference type="Proteomes" id="UP000266861"/>
    </source>
</evidence>